<evidence type="ECO:0000256" key="1">
    <source>
        <dbReference type="ARBA" id="ARBA00004496"/>
    </source>
</evidence>
<evidence type="ECO:0000256" key="2">
    <source>
        <dbReference type="ARBA" id="ARBA00007599"/>
    </source>
</evidence>
<dbReference type="NCBIfam" id="TIGR00150">
    <property type="entry name" value="T6A_YjeE"/>
    <property type="match status" value="1"/>
</dbReference>
<dbReference type="InterPro" id="IPR003442">
    <property type="entry name" value="T6A_TsaE"/>
</dbReference>
<sequence length="146" mass="16359">VEIICNSVQETKKFASKISKQIRQGQVIALNGDLGSGKTTFSQGFAKGLGIDQHVGSPTFKLVSEYIGFNLKLYHVDCYRLNNIEEFLNLGGENLLLPDEGITLIEWASIIQELLPQDIVEIKFTRFKDNPAKRLLRITGMNDSDE</sequence>
<protein>
    <recommendedName>
        <fullName evidence="3">tRNA threonylcarbamoyladenosine biosynthesis protein TsaE</fullName>
    </recommendedName>
    <alternativeName>
        <fullName evidence="10">t(6)A37 threonylcarbamoyladenosine biosynthesis protein TsaE</fullName>
    </alternativeName>
</protein>
<evidence type="ECO:0000256" key="9">
    <source>
        <dbReference type="ARBA" id="ARBA00022842"/>
    </source>
</evidence>
<evidence type="ECO:0000256" key="10">
    <source>
        <dbReference type="ARBA" id="ARBA00032441"/>
    </source>
</evidence>
<evidence type="ECO:0000256" key="7">
    <source>
        <dbReference type="ARBA" id="ARBA00022741"/>
    </source>
</evidence>
<name>A0A382A0Y4_9ZZZZ</name>
<gene>
    <name evidence="11" type="ORF">METZ01_LOCUS147933</name>
</gene>
<evidence type="ECO:0000256" key="4">
    <source>
        <dbReference type="ARBA" id="ARBA00022490"/>
    </source>
</evidence>
<dbReference type="PANTHER" id="PTHR33540">
    <property type="entry name" value="TRNA THREONYLCARBAMOYLADENOSINE BIOSYNTHESIS PROTEIN TSAE"/>
    <property type="match status" value="1"/>
</dbReference>
<dbReference type="PANTHER" id="PTHR33540:SF2">
    <property type="entry name" value="TRNA THREONYLCARBAMOYLADENOSINE BIOSYNTHESIS PROTEIN TSAE"/>
    <property type="match status" value="1"/>
</dbReference>
<dbReference type="AlphaFoldDB" id="A0A382A0Y4"/>
<dbReference type="InterPro" id="IPR027417">
    <property type="entry name" value="P-loop_NTPase"/>
</dbReference>
<reference evidence="11" key="1">
    <citation type="submission" date="2018-05" db="EMBL/GenBank/DDBJ databases">
        <authorList>
            <person name="Lanie J.A."/>
            <person name="Ng W.-L."/>
            <person name="Kazmierczak K.M."/>
            <person name="Andrzejewski T.M."/>
            <person name="Davidsen T.M."/>
            <person name="Wayne K.J."/>
            <person name="Tettelin H."/>
            <person name="Glass J.I."/>
            <person name="Rusch D."/>
            <person name="Podicherti R."/>
            <person name="Tsui H.-C.T."/>
            <person name="Winkler M.E."/>
        </authorList>
    </citation>
    <scope>NUCLEOTIDE SEQUENCE</scope>
</reference>
<dbReference type="SUPFAM" id="SSF52540">
    <property type="entry name" value="P-loop containing nucleoside triphosphate hydrolases"/>
    <property type="match status" value="1"/>
</dbReference>
<dbReference type="GO" id="GO:0046872">
    <property type="term" value="F:metal ion binding"/>
    <property type="evidence" value="ECO:0007669"/>
    <property type="project" value="UniProtKB-KW"/>
</dbReference>
<dbReference type="Pfam" id="PF02367">
    <property type="entry name" value="TsaE"/>
    <property type="match status" value="1"/>
</dbReference>
<keyword evidence="8" id="KW-0067">ATP-binding</keyword>
<organism evidence="11">
    <name type="scientific">marine metagenome</name>
    <dbReference type="NCBI Taxonomy" id="408172"/>
    <lineage>
        <taxon>unclassified sequences</taxon>
        <taxon>metagenomes</taxon>
        <taxon>ecological metagenomes</taxon>
    </lineage>
</organism>
<keyword evidence="5" id="KW-0819">tRNA processing</keyword>
<dbReference type="GO" id="GO:0005524">
    <property type="term" value="F:ATP binding"/>
    <property type="evidence" value="ECO:0007669"/>
    <property type="project" value="UniProtKB-KW"/>
</dbReference>
<keyword evidence="4" id="KW-0963">Cytoplasm</keyword>
<keyword evidence="9" id="KW-0460">Magnesium</keyword>
<accession>A0A382A0Y4</accession>
<evidence type="ECO:0000256" key="3">
    <source>
        <dbReference type="ARBA" id="ARBA00019010"/>
    </source>
</evidence>
<evidence type="ECO:0000256" key="5">
    <source>
        <dbReference type="ARBA" id="ARBA00022694"/>
    </source>
</evidence>
<dbReference type="Gene3D" id="3.40.50.300">
    <property type="entry name" value="P-loop containing nucleotide triphosphate hydrolases"/>
    <property type="match status" value="1"/>
</dbReference>
<dbReference type="GO" id="GO:0005737">
    <property type="term" value="C:cytoplasm"/>
    <property type="evidence" value="ECO:0007669"/>
    <property type="project" value="UniProtKB-SubCell"/>
</dbReference>
<comment type="subcellular location">
    <subcellularLocation>
        <location evidence="1">Cytoplasm</location>
    </subcellularLocation>
</comment>
<keyword evidence="7" id="KW-0547">Nucleotide-binding</keyword>
<comment type="similarity">
    <text evidence="2">Belongs to the TsaE family.</text>
</comment>
<evidence type="ECO:0000313" key="11">
    <source>
        <dbReference type="EMBL" id="SVA95079.1"/>
    </source>
</evidence>
<evidence type="ECO:0000256" key="8">
    <source>
        <dbReference type="ARBA" id="ARBA00022840"/>
    </source>
</evidence>
<evidence type="ECO:0000256" key="6">
    <source>
        <dbReference type="ARBA" id="ARBA00022723"/>
    </source>
</evidence>
<keyword evidence="6" id="KW-0479">Metal-binding</keyword>
<feature type="non-terminal residue" evidence="11">
    <location>
        <position position="1"/>
    </location>
</feature>
<dbReference type="EMBL" id="UINC01023434">
    <property type="protein sequence ID" value="SVA95079.1"/>
    <property type="molecule type" value="Genomic_DNA"/>
</dbReference>
<dbReference type="GO" id="GO:0002949">
    <property type="term" value="P:tRNA threonylcarbamoyladenosine modification"/>
    <property type="evidence" value="ECO:0007669"/>
    <property type="project" value="InterPro"/>
</dbReference>
<proteinExistence type="inferred from homology"/>